<feature type="transmembrane region" description="Helical" evidence="7">
    <location>
        <begin position="7"/>
        <end position="28"/>
    </location>
</feature>
<feature type="transmembrane region" description="Helical" evidence="7">
    <location>
        <begin position="74"/>
        <end position="93"/>
    </location>
</feature>
<dbReference type="PANTHER" id="PTHR10766:SF111">
    <property type="entry name" value="TRANSMEMBRANE 9 SUPERFAMILY MEMBER 2"/>
    <property type="match status" value="1"/>
</dbReference>
<dbReference type="GO" id="GO:0005737">
    <property type="term" value="C:cytoplasm"/>
    <property type="evidence" value="ECO:0007669"/>
    <property type="project" value="UniProtKB-ARBA"/>
</dbReference>
<dbReference type="PANTHER" id="PTHR10766">
    <property type="entry name" value="TRANSMEMBRANE 9 SUPERFAMILY PROTEIN"/>
    <property type="match status" value="1"/>
</dbReference>
<dbReference type="GO" id="GO:0016020">
    <property type="term" value="C:membrane"/>
    <property type="evidence" value="ECO:0007669"/>
    <property type="project" value="UniProtKB-SubCell"/>
</dbReference>
<feature type="transmembrane region" description="Helical" evidence="7">
    <location>
        <begin position="105"/>
        <end position="133"/>
    </location>
</feature>
<protein>
    <recommendedName>
        <fullName evidence="7">Transmembrane 9 superfamily member</fullName>
    </recommendedName>
</protein>
<proteinExistence type="inferred from homology"/>
<organism evidence="8 9">
    <name type="scientific">Piptocephalis cylindrospora</name>
    <dbReference type="NCBI Taxonomy" id="1907219"/>
    <lineage>
        <taxon>Eukaryota</taxon>
        <taxon>Fungi</taxon>
        <taxon>Fungi incertae sedis</taxon>
        <taxon>Zoopagomycota</taxon>
        <taxon>Zoopagomycotina</taxon>
        <taxon>Zoopagomycetes</taxon>
        <taxon>Zoopagales</taxon>
        <taxon>Piptocephalidaceae</taxon>
        <taxon>Piptocephalis</taxon>
    </lineage>
</organism>
<evidence type="ECO:0000313" key="8">
    <source>
        <dbReference type="EMBL" id="RKP11437.1"/>
    </source>
</evidence>
<comment type="similarity">
    <text evidence="2 7">Belongs to the nonaspanin (TM9SF) (TC 9.A.2) family.</text>
</comment>
<name>A0A4P9XYH0_9FUNG</name>
<reference evidence="9" key="1">
    <citation type="journal article" date="2018" name="Nat. Microbiol.">
        <title>Leveraging single-cell genomics to expand the fungal tree of life.</title>
        <authorList>
            <person name="Ahrendt S.R."/>
            <person name="Quandt C.A."/>
            <person name="Ciobanu D."/>
            <person name="Clum A."/>
            <person name="Salamov A."/>
            <person name="Andreopoulos B."/>
            <person name="Cheng J.F."/>
            <person name="Woyke T."/>
            <person name="Pelin A."/>
            <person name="Henrissat B."/>
            <person name="Reynolds N.K."/>
            <person name="Benny G.L."/>
            <person name="Smith M.E."/>
            <person name="James T.Y."/>
            <person name="Grigoriev I.V."/>
        </authorList>
    </citation>
    <scope>NUCLEOTIDE SEQUENCE [LARGE SCALE GENOMIC DNA]</scope>
</reference>
<evidence type="ECO:0000256" key="2">
    <source>
        <dbReference type="ARBA" id="ARBA00005227"/>
    </source>
</evidence>
<gene>
    <name evidence="8" type="ORF">BJ684DRAFT_12919</name>
</gene>
<keyword evidence="4" id="KW-0732">Signal</keyword>
<evidence type="ECO:0000256" key="1">
    <source>
        <dbReference type="ARBA" id="ARBA00004141"/>
    </source>
</evidence>
<dbReference type="EMBL" id="KZ988910">
    <property type="protein sequence ID" value="RKP11437.1"/>
    <property type="molecule type" value="Genomic_DNA"/>
</dbReference>
<dbReference type="OrthoDB" id="1666796at2759"/>
<comment type="subcellular location">
    <subcellularLocation>
        <location evidence="1">Membrane</location>
        <topology evidence="1">Multi-pass membrane protein</topology>
    </subcellularLocation>
</comment>
<dbReference type="Pfam" id="PF02990">
    <property type="entry name" value="EMP70"/>
    <property type="match status" value="1"/>
</dbReference>
<keyword evidence="5 7" id="KW-1133">Transmembrane helix</keyword>
<evidence type="ECO:0000256" key="4">
    <source>
        <dbReference type="ARBA" id="ARBA00022729"/>
    </source>
</evidence>
<sequence length="144" mass="16606">MGPTIALSGILPFGAIFIELYFILSSIWSQKVYYVFGFLFLVSMILALTVGQVSVLMCYFQLCAENYRWWWRSFLAGGSVGLYVFAYSVLYYYTRLDLEDFSSKVLYFGWMGIMSLMVFLATGNIGFGACCWFTRRIYKSIKVD</sequence>
<accession>A0A4P9XYH0</accession>
<comment type="caution">
    <text evidence="7">Lacks conserved residue(s) required for the propagation of feature annotation.</text>
</comment>
<keyword evidence="6 7" id="KW-0472">Membrane</keyword>
<evidence type="ECO:0000256" key="5">
    <source>
        <dbReference type="ARBA" id="ARBA00022989"/>
    </source>
</evidence>
<dbReference type="GO" id="GO:0072657">
    <property type="term" value="P:protein localization to membrane"/>
    <property type="evidence" value="ECO:0007669"/>
    <property type="project" value="TreeGrafter"/>
</dbReference>
<dbReference type="Proteomes" id="UP000267251">
    <property type="component" value="Unassembled WGS sequence"/>
</dbReference>
<evidence type="ECO:0000256" key="6">
    <source>
        <dbReference type="ARBA" id="ARBA00023136"/>
    </source>
</evidence>
<dbReference type="InterPro" id="IPR004240">
    <property type="entry name" value="EMP70"/>
</dbReference>
<evidence type="ECO:0000256" key="7">
    <source>
        <dbReference type="RuleBase" id="RU363079"/>
    </source>
</evidence>
<evidence type="ECO:0000256" key="3">
    <source>
        <dbReference type="ARBA" id="ARBA00022692"/>
    </source>
</evidence>
<keyword evidence="9" id="KW-1185">Reference proteome</keyword>
<evidence type="ECO:0000313" key="9">
    <source>
        <dbReference type="Proteomes" id="UP000267251"/>
    </source>
</evidence>
<dbReference type="AlphaFoldDB" id="A0A4P9XYH0"/>
<feature type="transmembrane region" description="Helical" evidence="7">
    <location>
        <begin position="34"/>
        <end position="62"/>
    </location>
</feature>
<keyword evidence="3 7" id="KW-0812">Transmembrane</keyword>